<sequence length="2140" mass="234684">MRRKLLNFSFFAFSFFSFAQDGNFITINGNRINSMDDFKSLKSDYSKEKMISARKKSTDESVLIIQFKKNLSKSEQKSLSQKGINLLSYFSNNAYYAKLEPGFYEKNINNTNIKTIFAIKPEYKIASEIVKNDIPAYAKDGELLDVVVTYHKDGSKNQLDQDFRSIGVKNFRISENFNQVFCKISRDKILKLVELGVIQNVELAPAPAVLENNPGRTSHKVNLLSSNINGLGYGLTGKGVKIGIWDGNVEPHKDATNRLFTREFESPSTHGSHVFGTMAGAGIIDPLAKGMAPKATVYAWNFNVQSNGLKVYEERLLSADNDGIELTQNSYGSPLDKGYSTTRYDASDRGDDDVMVRKNYLLTMYSNGNSQSANPAGSGFYTSTKNSKNALHVAANDPNESISDYSSFGPTADGRLVPQISAVGSDVYSMSYNNSYEVMSGTSMATPGVTGTVALLYERYKNKFGQRPLGSLMKAIVCNTADELGNIGPDYKYGYGKINGLRAVQAIDENRFYTGSVINGADNQKTITVPAGTKQLKVMLCYTDLPGVPGTSTILVNNLDLKVLRNGQIYLPWILDPNQANNPATKGVDNLNNIEQVTIDNPEAGDYTIIIDGKNIPLDSQEFSVVYDYVKPDFKLTYPIGNEKLIPGTKEFIRWDYVGDSKPFILEYSNDGGNSYKQIVELPAQARTYLWTIPNEVGTNFKVRILSGSKIVSSKQVFTLMPRPVNFKSETIVACGVTNHKLTWDAIANAKYEVLKLNSNGEDFEVIGETTTNEYTLNNVVNSNVYTVRAISLTSSAISERAIAIIINSLGEKELTVNTLPYKEDFETLSLNNITLTSNETGKASIAYWSPKERNGIVFSGNGVAGAVPWVNSSVSGFGGTSTTNAFKDNPTYIKKATFCEFDATSLAGKKIRLKYDVRYENPNISLNKIFLRVLVNGTELVSDEGYKFITGGIGSRTPIYDLSPYAGGKINLVFETVMDDKDVKVVSNSKKTNTLSLDNIMLYEATNDVAVTFASTNTTSPLSTASTAVKISVSLLNYSPNEVSNIPVSYTINNGAPINEVVPGPIAPMGRLSYDFVTTQNMSALGKYDISVSANMVGDTNLANNAYTFNRVNNGSDIAISLNSDLTKVTYTTCDAVFTDDGGRFGNYANILSPTSAKIAIFKPAVAGKKVKVDFTNFDLEEGWDYLKIYNGPSKNSPLIASYSGKSIPASITSSAPNGELTFEFVPDDAVAQGGWVANITCADYVPFSDAGIVSITKPETLGKKSTEVAVTVIVKNYSSDNRVNLPVFYQINGGPKVEEVIASINGLEQKEYTFIAKADLTTNPDENFAYVISAGINELDANPANNTKDKKVYNKHSLPGNVNTNGYAITNLNWDNFNNASGVTGYSNFKNLSIPVFKTKVYTPNVNISKADLPLTRSLTLSTGVFTLMVVDLNNDGNFGDEYYAGKYWVNTEATEANFASTRSTHYFKNVATNTVGVSIPSDVPVGNHPVRFIHMFRDQAESFNVVLGPTKDGLTTSRNDFEIEEYTLNVQELPVADAELVEIIDLRPRLNNTSLVTVKVKNNSSVALNNFDIAYKVNNGVEVVQTITAPINPASEAIVSFTTEADLRTVQEYTIEAYTKLPGDENVSNDKKVLTIKHVAQNAPNKVANFDGNDDILITKTNPLFELTNGFTFETWINQKGPSSSFGRFFDKGNITAFVNNNPGHSLYKENSLIVSITKDSGTFALNTDTNTIKLNEWTHIAVTVSTTNQYKVYINGVEVAARLVSGTVGPVRVNNTSPLVIGNSVALNRGFNGNIDEIRVWNTERSATDIANNQNVKLTGNEPNLLFYLPVAESEGIFAYDKTALDNTAKVTNAEVNFFEAPKLLRNFNVVGQLDKVYNEADKSYTVYVSDTFDLTKTRFDFVTNMYSNATVNNLIQVSNVTENDVPTEFVFTVQGTGLNAELSENYTIKIKKGLNPESKLISYKFLATDNNVLGKNIDTVINGVNVVGNAGDANLSNLIATFETSPNATLFVDGVKQLNNKTIALNYDKQLVVVCVVAENTLSRTYYEISLETALSNNDFESEMISVYPNPVAEGQAITLSMEGEVVIYDLLGKKVLESKEKNKILDLSGLKPSTYLLELTTDNKNKIRKKIVIK</sequence>
<dbReference type="PRINTS" id="PR00723">
    <property type="entry name" value="SUBTILISIN"/>
</dbReference>
<comment type="similarity">
    <text evidence="1 7">Belongs to the peptidase S8 family.</text>
</comment>
<evidence type="ECO:0000256" key="5">
    <source>
        <dbReference type="ARBA" id="ARBA00022825"/>
    </source>
</evidence>
<keyword evidence="3 8" id="KW-0732">Signal</keyword>
<feature type="active site" description="Charge relay system" evidence="7">
    <location>
        <position position="270"/>
    </location>
</feature>
<evidence type="ECO:0000256" key="6">
    <source>
        <dbReference type="ARBA" id="ARBA00023157"/>
    </source>
</evidence>
<dbReference type="InterPro" id="IPR013320">
    <property type="entry name" value="ConA-like_dom_sf"/>
</dbReference>
<evidence type="ECO:0000256" key="7">
    <source>
        <dbReference type="PROSITE-ProRule" id="PRU01240"/>
    </source>
</evidence>
<evidence type="ECO:0000256" key="4">
    <source>
        <dbReference type="ARBA" id="ARBA00022801"/>
    </source>
</evidence>
<dbReference type="InterPro" id="IPR035914">
    <property type="entry name" value="Sperma_CUB_dom_sf"/>
</dbReference>
<evidence type="ECO:0000259" key="9">
    <source>
        <dbReference type="PROSITE" id="PS01180"/>
    </source>
</evidence>
<evidence type="ECO:0000313" key="11">
    <source>
        <dbReference type="Proteomes" id="UP000198034"/>
    </source>
</evidence>
<dbReference type="InterPro" id="IPR023828">
    <property type="entry name" value="Peptidase_S8_Ser-AS"/>
</dbReference>
<dbReference type="EMBL" id="MTCY01000012">
    <property type="protein sequence ID" value="OWP78102.1"/>
    <property type="molecule type" value="Genomic_DNA"/>
</dbReference>
<dbReference type="InterPro" id="IPR000859">
    <property type="entry name" value="CUB_dom"/>
</dbReference>
<dbReference type="InterPro" id="IPR026444">
    <property type="entry name" value="Secre_tail"/>
</dbReference>
<comment type="caution">
    <text evidence="10">The sequence shown here is derived from an EMBL/GenBank/DDBJ whole genome shotgun (WGS) entry which is preliminary data.</text>
</comment>
<dbReference type="Gene3D" id="2.60.120.380">
    <property type="match status" value="1"/>
</dbReference>
<evidence type="ECO:0000256" key="3">
    <source>
        <dbReference type="ARBA" id="ARBA00022729"/>
    </source>
</evidence>
<dbReference type="PANTHER" id="PTHR43399:SF4">
    <property type="entry name" value="CELL WALL-ASSOCIATED PROTEASE"/>
    <property type="match status" value="1"/>
</dbReference>
<feature type="active site" description="Charge relay system" evidence="7">
    <location>
        <position position="246"/>
    </location>
</feature>
<dbReference type="PROSITE" id="PS01180">
    <property type="entry name" value="CUB"/>
    <property type="match status" value="1"/>
</dbReference>
<dbReference type="Proteomes" id="UP000198034">
    <property type="component" value="Unassembled WGS sequence"/>
</dbReference>
<dbReference type="Gene3D" id="2.60.120.200">
    <property type="match status" value="1"/>
</dbReference>
<evidence type="ECO:0000256" key="8">
    <source>
        <dbReference type="SAM" id="SignalP"/>
    </source>
</evidence>
<evidence type="ECO:0000256" key="2">
    <source>
        <dbReference type="ARBA" id="ARBA00022670"/>
    </source>
</evidence>
<feature type="signal peptide" evidence="8">
    <location>
        <begin position="1"/>
        <end position="19"/>
    </location>
</feature>
<dbReference type="SMART" id="SM00042">
    <property type="entry name" value="CUB"/>
    <property type="match status" value="1"/>
</dbReference>
<reference evidence="10 11" key="1">
    <citation type="journal article" date="2017" name="Infect. Genet. Evol.">
        <title>Comparative genome analysis of fish pathogen Flavobacterium columnare reveals extensive sequence diversity within the species.</title>
        <authorList>
            <person name="Kayansamruaj P."/>
            <person name="Dong H.T."/>
            <person name="Hirono I."/>
            <person name="Kondo H."/>
            <person name="Senapin S."/>
            <person name="Rodkhum C."/>
        </authorList>
    </citation>
    <scope>NUCLEOTIDE SEQUENCE [LARGE SCALE GENOMIC DNA]</scope>
    <source>
        <strain evidence="10 11">1214</strain>
    </source>
</reference>
<feature type="active site" description="Charge relay system" evidence="7">
    <location>
        <position position="443"/>
    </location>
</feature>
<dbReference type="NCBIfam" id="TIGR04183">
    <property type="entry name" value="Por_Secre_tail"/>
    <property type="match status" value="1"/>
</dbReference>
<dbReference type="GO" id="GO:0006508">
    <property type="term" value="P:proteolysis"/>
    <property type="evidence" value="ECO:0007669"/>
    <property type="project" value="UniProtKB-KW"/>
</dbReference>
<evidence type="ECO:0000256" key="1">
    <source>
        <dbReference type="ARBA" id="ARBA00011073"/>
    </source>
</evidence>
<feature type="domain" description="CUB" evidence="9">
    <location>
        <begin position="1135"/>
        <end position="1244"/>
    </location>
</feature>
<feature type="chain" id="PRO_5013394929" description="CUB domain-containing protein" evidence="8">
    <location>
        <begin position="20"/>
        <end position="2140"/>
    </location>
</feature>
<dbReference type="SUPFAM" id="SSF52743">
    <property type="entry name" value="Subtilisin-like"/>
    <property type="match status" value="1"/>
</dbReference>
<dbReference type="InterPro" id="IPR000209">
    <property type="entry name" value="Peptidase_S8/S53_dom"/>
</dbReference>
<keyword evidence="2 7" id="KW-0645">Protease</keyword>
<organism evidence="10 11">
    <name type="scientific">Flavobacterium columnare</name>
    <dbReference type="NCBI Taxonomy" id="996"/>
    <lineage>
        <taxon>Bacteria</taxon>
        <taxon>Pseudomonadati</taxon>
        <taxon>Bacteroidota</taxon>
        <taxon>Flavobacteriia</taxon>
        <taxon>Flavobacteriales</taxon>
        <taxon>Flavobacteriaceae</taxon>
        <taxon>Flavobacterium</taxon>
    </lineage>
</organism>
<dbReference type="Pfam" id="PF00431">
    <property type="entry name" value="CUB"/>
    <property type="match status" value="1"/>
</dbReference>
<dbReference type="InterPro" id="IPR015500">
    <property type="entry name" value="Peptidase_S8_subtilisin-rel"/>
</dbReference>
<dbReference type="Pfam" id="PF18962">
    <property type="entry name" value="Por_Secre_tail"/>
    <property type="match status" value="1"/>
</dbReference>
<dbReference type="SUPFAM" id="SSF49785">
    <property type="entry name" value="Galactose-binding domain-like"/>
    <property type="match status" value="1"/>
</dbReference>
<dbReference type="SUPFAM" id="SSF49899">
    <property type="entry name" value="Concanavalin A-like lectins/glucanases"/>
    <property type="match status" value="1"/>
</dbReference>
<dbReference type="Gene3D" id="3.40.50.200">
    <property type="entry name" value="Peptidase S8/S53 domain"/>
    <property type="match status" value="1"/>
</dbReference>
<dbReference type="GO" id="GO:0005975">
    <property type="term" value="P:carbohydrate metabolic process"/>
    <property type="evidence" value="ECO:0007669"/>
    <property type="project" value="UniProtKB-ARBA"/>
</dbReference>
<evidence type="ECO:0000313" key="10">
    <source>
        <dbReference type="EMBL" id="OWP78102.1"/>
    </source>
</evidence>
<dbReference type="PROSITE" id="PS00138">
    <property type="entry name" value="SUBTILASE_SER"/>
    <property type="match status" value="1"/>
</dbReference>
<dbReference type="PANTHER" id="PTHR43399">
    <property type="entry name" value="SUBTILISIN-RELATED"/>
    <property type="match status" value="1"/>
</dbReference>
<dbReference type="CDD" id="cd00041">
    <property type="entry name" value="CUB"/>
    <property type="match status" value="1"/>
</dbReference>
<dbReference type="Gene3D" id="2.60.120.290">
    <property type="entry name" value="Spermadhesin, CUB domain"/>
    <property type="match status" value="1"/>
</dbReference>
<keyword evidence="4 7" id="KW-0378">Hydrolase</keyword>
<dbReference type="InterPro" id="IPR008979">
    <property type="entry name" value="Galactose-bd-like_sf"/>
</dbReference>
<dbReference type="PROSITE" id="PS51892">
    <property type="entry name" value="SUBTILASE"/>
    <property type="match status" value="1"/>
</dbReference>
<dbReference type="InterPro" id="IPR036852">
    <property type="entry name" value="Peptidase_S8/S53_dom_sf"/>
</dbReference>
<gene>
    <name evidence="10" type="ORF">BWK62_05730</name>
</gene>
<dbReference type="SUPFAM" id="SSF49854">
    <property type="entry name" value="Spermadhesin, CUB domain"/>
    <property type="match status" value="1"/>
</dbReference>
<dbReference type="GO" id="GO:0004553">
    <property type="term" value="F:hydrolase activity, hydrolyzing O-glycosyl compounds"/>
    <property type="evidence" value="ECO:0007669"/>
    <property type="project" value="UniProtKB-ARBA"/>
</dbReference>
<accession>A0A246GBL1</accession>
<name>A0A246GBL1_9FLAO</name>
<keyword evidence="6" id="KW-1015">Disulfide bond</keyword>
<proteinExistence type="inferred from homology"/>
<dbReference type="Pfam" id="PF00082">
    <property type="entry name" value="Peptidase_S8"/>
    <property type="match status" value="1"/>
</dbReference>
<dbReference type="Pfam" id="PF13385">
    <property type="entry name" value="Laminin_G_3"/>
    <property type="match status" value="1"/>
</dbReference>
<keyword evidence="5 7" id="KW-0720">Serine protease</keyword>
<protein>
    <recommendedName>
        <fullName evidence="9">CUB domain-containing protein</fullName>
    </recommendedName>
</protein>
<dbReference type="InterPro" id="IPR051048">
    <property type="entry name" value="Peptidase_S8/S53_subtilisin"/>
</dbReference>
<dbReference type="GO" id="GO:0004252">
    <property type="term" value="F:serine-type endopeptidase activity"/>
    <property type="evidence" value="ECO:0007669"/>
    <property type="project" value="UniProtKB-UniRule"/>
</dbReference>